<reference evidence="2 3" key="1">
    <citation type="submission" date="2020-08" db="EMBL/GenBank/DDBJ databases">
        <title>Genome public.</title>
        <authorList>
            <person name="Liu C."/>
            <person name="Sun Q."/>
        </authorList>
    </citation>
    <scope>NUCLEOTIDE SEQUENCE [LARGE SCALE GENOMIC DNA]</scope>
    <source>
        <strain evidence="2 3">BX17</strain>
    </source>
</reference>
<accession>A0A8I0A7C9</accession>
<feature type="domain" description="HMA" evidence="1">
    <location>
        <begin position="2"/>
        <end position="67"/>
    </location>
</feature>
<evidence type="ECO:0000313" key="2">
    <source>
        <dbReference type="EMBL" id="MBC5649794.1"/>
    </source>
</evidence>
<dbReference type="Gene3D" id="3.30.70.100">
    <property type="match status" value="1"/>
</dbReference>
<dbReference type="PROSITE" id="PS50846">
    <property type="entry name" value="HMA_2"/>
    <property type="match status" value="1"/>
</dbReference>
<dbReference type="Proteomes" id="UP000652847">
    <property type="component" value="Unassembled WGS sequence"/>
</dbReference>
<keyword evidence="3" id="KW-1185">Reference proteome</keyword>
<dbReference type="RefSeq" id="WP_021924666.1">
    <property type="nucleotide sequence ID" value="NZ_JACOOT010000003.1"/>
</dbReference>
<comment type="caution">
    <text evidence="2">The sequence shown here is derived from an EMBL/GenBank/DDBJ whole genome shotgun (WGS) entry which is preliminary data.</text>
</comment>
<evidence type="ECO:0000313" key="3">
    <source>
        <dbReference type="Proteomes" id="UP000652847"/>
    </source>
</evidence>
<dbReference type="EMBL" id="JACOOT010000003">
    <property type="protein sequence ID" value="MBC5649794.1"/>
    <property type="molecule type" value="Genomic_DNA"/>
</dbReference>
<evidence type="ECO:0000259" key="1">
    <source>
        <dbReference type="PROSITE" id="PS50846"/>
    </source>
</evidence>
<sequence length="86" mass="9797">MQQYTLKIDGMMCGMCESHVNESIRNAFSVKKVTSSQAKGETIILTEKDLDEKKLKETIDKTGYQLLSISKSPYEKKKGLFSFLKK</sequence>
<dbReference type="CDD" id="cd00371">
    <property type="entry name" value="HMA"/>
    <property type="match status" value="1"/>
</dbReference>
<proteinExistence type="predicted"/>
<dbReference type="AlphaFoldDB" id="A0A8I0A7C9"/>
<dbReference type="InterPro" id="IPR036163">
    <property type="entry name" value="HMA_dom_sf"/>
</dbReference>
<name>A0A8I0A7C9_9FIRM</name>
<gene>
    <name evidence="2" type="ORF">H8S54_01320</name>
</gene>
<dbReference type="SUPFAM" id="SSF55008">
    <property type="entry name" value="HMA, heavy metal-associated domain"/>
    <property type="match status" value="1"/>
</dbReference>
<protein>
    <submittedName>
        <fullName evidence="2">Heavy-metal-associated domain-containing protein</fullName>
    </submittedName>
</protein>
<dbReference type="GO" id="GO:0046872">
    <property type="term" value="F:metal ion binding"/>
    <property type="evidence" value="ECO:0007669"/>
    <property type="project" value="InterPro"/>
</dbReference>
<dbReference type="Pfam" id="PF00403">
    <property type="entry name" value="HMA"/>
    <property type="match status" value="1"/>
</dbReference>
<organism evidence="2 3">
    <name type="scientific">Blautia segnis</name>
    <dbReference type="NCBI Taxonomy" id="2763030"/>
    <lineage>
        <taxon>Bacteria</taxon>
        <taxon>Bacillati</taxon>
        <taxon>Bacillota</taxon>
        <taxon>Clostridia</taxon>
        <taxon>Lachnospirales</taxon>
        <taxon>Lachnospiraceae</taxon>
        <taxon>Blautia</taxon>
    </lineage>
</organism>
<dbReference type="InterPro" id="IPR006121">
    <property type="entry name" value="HMA_dom"/>
</dbReference>